<protein>
    <submittedName>
        <fullName evidence="2">Uncharacterized protein</fullName>
    </submittedName>
</protein>
<organism evidence="2 3">
    <name type="scientific">Salinibacter ruber</name>
    <dbReference type="NCBI Taxonomy" id="146919"/>
    <lineage>
        <taxon>Bacteria</taxon>
        <taxon>Pseudomonadati</taxon>
        <taxon>Rhodothermota</taxon>
        <taxon>Rhodothermia</taxon>
        <taxon>Rhodothermales</taxon>
        <taxon>Salinibacteraceae</taxon>
        <taxon>Salinibacter</taxon>
    </lineage>
</organism>
<dbReference type="EMBL" id="JANUBB010000009">
    <property type="protein sequence ID" value="MCS3952380.1"/>
    <property type="molecule type" value="Genomic_DNA"/>
</dbReference>
<evidence type="ECO:0000313" key="2">
    <source>
        <dbReference type="EMBL" id="MCS3952380.1"/>
    </source>
</evidence>
<dbReference type="AlphaFoldDB" id="A0A9X2U9D3"/>
<comment type="caution">
    <text evidence="2">The sequence shown here is derived from an EMBL/GenBank/DDBJ whole genome shotgun (WGS) entry which is preliminary data.</text>
</comment>
<feature type="region of interest" description="Disordered" evidence="1">
    <location>
        <begin position="116"/>
        <end position="171"/>
    </location>
</feature>
<reference evidence="2" key="1">
    <citation type="submission" date="2022-08" db="EMBL/GenBank/DDBJ databases">
        <title>Genomic Encyclopedia of Type Strains, Phase V (KMG-V): Genome sequencing to study the core and pangenomes of soil and plant-associated prokaryotes.</title>
        <authorList>
            <person name="Whitman W."/>
        </authorList>
    </citation>
    <scope>NUCLEOTIDE SEQUENCE</scope>
    <source>
        <strain evidence="2">SP2017</strain>
    </source>
</reference>
<gene>
    <name evidence="2" type="ORF">GGP83_002347</name>
</gene>
<accession>A0A9X2U9D3</accession>
<evidence type="ECO:0000256" key="1">
    <source>
        <dbReference type="SAM" id="MobiDB-lite"/>
    </source>
</evidence>
<dbReference type="RefSeq" id="WP_259082120.1">
    <property type="nucleotide sequence ID" value="NZ_JANUBB010000009.1"/>
</dbReference>
<name>A0A9X2U9D3_9BACT</name>
<proteinExistence type="predicted"/>
<evidence type="ECO:0000313" key="3">
    <source>
        <dbReference type="Proteomes" id="UP001155010"/>
    </source>
</evidence>
<dbReference type="Proteomes" id="UP001155010">
    <property type="component" value="Unassembled WGS sequence"/>
</dbReference>
<sequence length="171" mass="19523">MRTDAHTCSIEWDEDIDAVVFRWHEFASRDRFREWARALLEAVRSTEASKLLVDAQNITAHDKADQRWLGNEWMPKVIEAGIEHSVTVYEANPFAEAEMKALLSRLDGHDVSSIMTSDMKKPERGSRTSSVCGETPLVRVPQKGGRQRTAPPVAERERRTFRYGQDHAISE</sequence>
<feature type="compositionally biased region" description="Basic and acidic residues" evidence="1">
    <location>
        <begin position="154"/>
        <end position="171"/>
    </location>
</feature>